<evidence type="ECO:0000313" key="2">
    <source>
        <dbReference type="EMBL" id="MEC5497598.1"/>
    </source>
</evidence>
<reference evidence="1" key="2">
    <citation type="submission" date="2023-01" db="EMBL/GenBank/DDBJ databases">
        <title>Genomic dissection of endemic carbapenem resistance: metallo-beta-lactamase gene dissemination through clonal, plasmid and integron transfer pathways.</title>
        <authorList>
            <person name="Macesic N."/>
        </authorList>
    </citation>
    <scope>NUCLEOTIDE SEQUENCE</scope>
    <source>
        <strain evidence="1">CPO519</strain>
    </source>
</reference>
<gene>
    <name evidence="2" type="ORF">P9867_014285</name>
    <name evidence="1" type="ORF">P9867_11885</name>
</gene>
<organism evidence="1">
    <name type="scientific">Acinetobacter baumannii</name>
    <dbReference type="NCBI Taxonomy" id="470"/>
    <lineage>
        <taxon>Bacteria</taxon>
        <taxon>Pseudomonadati</taxon>
        <taxon>Pseudomonadota</taxon>
        <taxon>Gammaproteobacteria</taxon>
        <taxon>Moraxellales</taxon>
        <taxon>Moraxellaceae</taxon>
        <taxon>Acinetobacter</taxon>
        <taxon>Acinetobacter calcoaceticus/baumannii complex</taxon>
    </lineage>
</organism>
<dbReference type="AlphaFoldDB" id="A0A5P6FRG5"/>
<accession>A0A5P6FRG5</accession>
<reference evidence="2 3" key="1">
    <citation type="journal article" date="2023" name="Nat. Commun.">
        <title>Genomic dissection of endemic carbapenem resistance reveals metallo-beta-lactamase dissemination through clonal, plasmid and integron transfer.</title>
        <authorList>
            <person name="Macesic N."/>
            <person name="Hawkey J."/>
            <person name="Vezina B."/>
            <person name="Wisniewski J.A."/>
            <person name="Cottingham H."/>
            <person name="Blakeway L.V."/>
            <person name="Harshegyi T."/>
            <person name="Pragastis K."/>
            <person name="Badoordeen G.Z."/>
            <person name="Dennison A."/>
            <person name="Spelman D.W."/>
            <person name="Jenney A.W.J."/>
            <person name="Peleg A.Y."/>
        </authorList>
    </citation>
    <scope>NUCLEOTIDE SEQUENCE [LARGE SCALE GENOMIC DNA]</scope>
    <source>
        <strain evidence="2 3">CPO519</strain>
    </source>
</reference>
<dbReference type="Proteomes" id="UP001174156">
    <property type="component" value="Unassembled WGS sequence"/>
</dbReference>
<reference evidence="2" key="3">
    <citation type="submission" date="2024-01" db="EMBL/GenBank/DDBJ databases">
        <authorList>
            <person name="Macesic N."/>
        </authorList>
    </citation>
    <scope>NUCLEOTIDE SEQUENCE</scope>
    <source>
        <strain evidence="2">CPO519</strain>
    </source>
</reference>
<comment type="caution">
    <text evidence="1">The sequence shown here is derived from an EMBL/GenBank/DDBJ whole genome shotgun (WGS) entry which is preliminary data.</text>
</comment>
<sequence>MKSVIESDDTHYKVKIEMFETHHNYLSAIMLNQAQQAKKEGIGHKFRWIIPAMSFAVFNVESVCNLYGSQLIKNWELLESASFLGKVSLVSEHLGLEVDWSKEPWQTINKMKNFRNALVHLKPKKTAPVYTYVEKTIAIERIHRYALLMNGYPKTKNNIMSYSNLETMEKFISVASDLERMWMWSCHQKGIKVYHYTTPITEIMNPPVGNEESEYI</sequence>
<dbReference type="EMBL" id="JARTMM020000001">
    <property type="protein sequence ID" value="MEC5497598.1"/>
    <property type="molecule type" value="Genomic_DNA"/>
</dbReference>
<dbReference type="RefSeq" id="WP_114190442.1">
    <property type="nucleotide sequence ID" value="NZ_BKDD01000011.1"/>
</dbReference>
<name>A0A5P6FRG5_ACIBA</name>
<proteinExistence type="predicted"/>
<protein>
    <submittedName>
        <fullName evidence="1">Uncharacterized protein</fullName>
    </submittedName>
</protein>
<dbReference type="EMBL" id="JARTMM010000044">
    <property type="protein sequence ID" value="MDK4882376.1"/>
    <property type="molecule type" value="Genomic_DNA"/>
</dbReference>
<evidence type="ECO:0000313" key="3">
    <source>
        <dbReference type="Proteomes" id="UP001174156"/>
    </source>
</evidence>
<evidence type="ECO:0000313" key="1">
    <source>
        <dbReference type="EMBL" id="MDK4882376.1"/>
    </source>
</evidence>